<evidence type="ECO:0000313" key="4">
    <source>
        <dbReference type="EMBL" id="KAL3319940.1"/>
    </source>
</evidence>
<comment type="caution">
    <text evidence="4">The sequence shown here is derived from an EMBL/GenBank/DDBJ whole genome shotgun (WGS) entry which is preliminary data.</text>
</comment>
<sequence length="395" mass="44865">MAESDGHFEIKSEGDRSQAFLCTEMESFQLVEAEISNKLLIFSNLWLPIKGAEPLKPSVSPCFLKITTQQNSKIELNLVREPKLSKIKAKLSASLLKDHIEEEIDPRDSSLMKTKEALFEETPCSLYELDHALRILKVVEFSGYLRMLDIEYTHKIVSTIFTVCDELDLNLADGFPMNILIEGVQSLFPSEIVFQVMSLFFYASISTDEPVILYPNDDAVCQLYGEHILAVLASKFSLDDFMTIWSESVPTGMKTDLAKHLTGAGRAICKAVYSTGDFDPNAAKSIELLRSEDVLDDDYESRLQDLFTRKTFWTELEICSYMDHVIPLKNSSLPIFIPVSYGNQKLDFRDYSGRTENESESFKMPAVIGTILNKFCRFTTHPSLGRIYIIKHPHF</sequence>
<evidence type="ECO:0000256" key="2">
    <source>
        <dbReference type="ARBA" id="ARBA00017682"/>
    </source>
</evidence>
<evidence type="ECO:0000256" key="1">
    <source>
        <dbReference type="ARBA" id="ARBA00007017"/>
    </source>
</evidence>
<organism evidence="4 5">
    <name type="scientific">Cichlidogyrus casuarinus</name>
    <dbReference type="NCBI Taxonomy" id="1844966"/>
    <lineage>
        <taxon>Eukaryota</taxon>
        <taxon>Metazoa</taxon>
        <taxon>Spiralia</taxon>
        <taxon>Lophotrochozoa</taxon>
        <taxon>Platyhelminthes</taxon>
        <taxon>Monogenea</taxon>
        <taxon>Monopisthocotylea</taxon>
        <taxon>Dactylogyridea</taxon>
        <taxon>Ancyrocephalidae</taxon>
        <taxon>Cichlidogyrus</taxon>
    </lineage>
</organism>
<keyword evidence="3" id="KW-0235">DNA replication</keyword>
<dbReference type="InterPro" id="IPR019128">
    <property type="entry name" value="Dcc1"/>
</dbReference>
<evidence type="ECO:0000313" key="5">
    <source>
        <dbReference type="Proteomes" id="UP001626550"/>
    </source>
</evidence>
<dbReference type="PANTHER" id="PTHR13395">
    <property type="entry name" value="SISTER CHROMATID COHESION PROTEIN DCC1-RELATED"/>
    <property type="match status" value="1"/>
</dbReference>
<dbReference type="EMBL" id="JBJKFK010000088">
    <property type="protein sequence ID" value="KAL3319940.1"/>
    <property type="molecule type" value="Genomic_DNA"/>
</dbReference>
<proteinExistence type="inferred from homology"/>
<keyword evidence="5" id="KW-1185">Reference proteome</keyword>
<evidence type="ECO:0000256" key="3">
    <source>
        <dbReference type="ARBA" id="ARBA00022705"/>
    </source>
</evidence>
<name>A0ABD2QKG7_9PLAT</name>
<gene>
    <name evidence="4" type="primary">DSCC1</name>
    <name evidence="4" type="ORF">Ciccas_001368</name>
</gene>
<dbReference type="Proteomes" id="UP001626550">
    <property type="component" value="Unassembled WGS sequence"/>
</dbReference>
<dbReference type="Pfam" id="PF09724">
    <property type="entry name" value="Dcc1"/>
    <property type="match status" value="1"/>
</dbReference>
<dbReference type="PANTHER" id="PTHR13395:SF6">
    <property type="entry name" value="SISTER CHROMATID COHESION PROTEIN DCC1"/>
    <property type="match status" value="1"/>
</dbReference>
<comment type="similarity">
    <text evidence="1">Belongs to the DCC1 family.</text>
</comment>
<dbReference type="AlphaFoldDB" id="A0ABD2QKG7"/>
<reference evidence="4 5" key="1">
    <citation type="submission" date="2024-11" db="EMBL/GenBank/DDBJ databases">
        <title>Adaptive evolution of stress response genes in parasites aligns with host niche diversity.</title>
        <authorList>
            <person name="Hahn C."/>
            <person name="Resl P."/>
        </authorList>
    </citation>
    <scope>NUCLEOTIDE SEQUENCE [LARGE SCALE GENOMIC DNA]</scope>
    <source>
        <strain evidence="4">EGGRZ-B1_66</strain>
        <tissue evidence="4">Body</tissue>
    </source>
</reference>
<dbReference type="GO" id="GO:0006260">
    <property type="term" value="P:DNA replication"/>
    <property type="evidence" value="ECO:0007669"/>
    <property type="project" value="UniProtKB-KW"/>
</dbReference>
<accession>A0ABD2QKG7</accession>
<protein>
    <recommendedName>
        <fullName evidence="2">Sister chromatid cohesion protein DCC1</fullName>
    </recommendedName>
</protein>